<dbReference type="InterPro" id="IPR002078">
    <property type="entry name" value="Sigma_54_int"/>
</dbReference>
<evidence type="ECO:0000313" key="6">
    <source>
        <dbReference type="EMBL" id="BCL62924.1"/>
    </source>
</evidence>
<feature type="domain" description="Response regulatory" evidence="5">
    <location>
        <begin position="5"/>
        <end position="116"/>
    </location>
</feature>
<keyword evidence="3" id="KW-0238">DNA-binding</keyword>
<dbReference type="CDD" id="cd00009">
    <property type="entry name" value="AAA"/>
    <property type="match status" value="1"/>
</dbReference>
<evidence type="ECO:0000256" key="2">
    <source>
        <dbReference type="ARBA" id="ARBA00022840"/>
    </source>
</evidence>
<dbReference type="PANTHER" id="PTHR32071">
    <property type="entry name" value="TRANSCRIPTIONAL REGULATORY PROTEIN"/>
    <property type="match status" value="1"/>
</dbReference>
<dbReference type="GO" id="GO:0006355">
    <property type="term" value="P:regulation of DNA-templated transcription"/>
    <property type="evidence" value="ECO:0007669"/>
    <property type="project" value="InterPro"/>
</dbReference>
<dbReference type="PANTHER" id="PTHR32071:SF113">
    <property type="entry name" value="ALGINATE BIOSYNTHESIS TRANSCRIPTIONAL REGULATORY PROTEIN ALGB"/>
    <property type="match status" value="1"/>
</dbReference>
<organism evidence="6 7">
    <name type="scientific">Desulfomarina profundi</name>
    <dbReference type="NCBI Taxonomy" id="2772557"/>
    <lineage>
        <taxon>Bacteria</taxon>
        <taxon>Pseudomonadati</taxon>
        <taxon>Thermodesulfobacteriota</taxon>
        <taxon>Desulfobulbia</taxon>
        <taxon>Desulfobulbales</taxon>
        <taxon>Desulfobulbaceae</taxon>
        <taxon>Desulfomarina</taxon>
    </lineage>
</organism>
<dbReference type="InterPro" id="IPR025944">
    <property type="entry name" value="Sigma_54_int_dom_CS"/>
</dbReference>
<evidence type="ECO:0000259" key="5">
    <source>
        <dbReference type="SMART" id="SM00448"/>
    </source>
</evidence>
<evidence type="ECO:0000313" key="7">
    <source>
        <dbReference type="Proteomes" id="UP000826725"/>
    </source>
</evidence>
<dbReference type="PROSITE" id="PS00676">
    <property type="entry name" value="SIGMA54_INTERACT_2"/>
    <property type="match status" value="1"/>
</dbReference>
<evidence type="ECO:0000256" key="3">
    <source>
        <dbReference type="ARBA" id="ARBA00023125"/>
    </source>
</evidence>
<feature type="domain" description="AAA+ ATPase" evidence="4">
    <location>
        <begin position="160"/>
        <end position="303"/>
    </location>
</feature>
<dbReference type="Pfam" id="PF00072">
    <property type="entry name" value="Response_reg"/>
    <property type="match status" value="1"/>
</dbReference>
<dbReference type="FunFam" id="3.40.50.300:FF:000006">
    <property type="entry name" value="DNA-binding transcriptional regulator NtrC"/>
    <property type="match status" value="1"/>
</dbReference>
<dbReference type="Pfam" id="PF00158">
    <property type="entry name" value="Sigma54_activat"/>
    <property type="match status" value="1"/>
</dbReference>
<dbReference type="GO" id="GO:0003677">
    <property type="term" value="F:DNA binding"/>
    <property type="evidence" value="ECO:0007669"/>
    <property type="project" value="UniProtKB-KW"/>
</dbReference>
<dbReference type="InterPro" id="IPR025943">
    <property type="entry name" value="Sigma_54_int_dom_ATP-bd_2"/>
</dbReference>
<gene>
    <name evidence="6" type="ORF">DGMP_36170</name>
</gene>
<dbReference type="EMBL" id="AP024086">
    <property type="protein sequence ID" value="BCL62924.1"/>
    <property type="molecule type" value="Genomic_DNA"/>
</dbReference>
<dbReference type="GO" id="GO:0005524">
    <property type="term" value="F:ATP binding"/>
    <property type="evidence" value="ECO:0007669"/>
    <property type="project" value="UniProtKB-KW"/>
</dbReference>
<reference evidence="6" key="1">
    <citation type="submission" date="2020-09" db="EMBL/GenBank/DDBJ databases">
        <title>Desulfogranum mesoprofundum gen. nov., sp. nov., a novel mesophilic, sulfate-reducing chemolithoautotroph isolated from a deep-sea hydrothermal vent chimney in the Suiyo Seamount.</title>
        <authorList>
            <person name="Hashimoto Y."/>
            <person name="Nakagawa S."/>
        </authorList>
    </citation>
    <scope>NUCLEOTIDE SEQUENCE</scope>
    <source>
        <strain evidence="6">KT2</strain>
    </source>
</reference>
<dbReference type="InterPro" id="IPR058031">
    <property type="entry name" value="AAA_lid_NorR"/>
</dbReference>
<dbReference type="RefSeq" id="WP_228855227.1">
    <property type="nucleotide sequence ID" value="NZ_AP024086.1"/>
</dbReference>
<dbReference type="AlphaFoldDB" id="A0A8D5FR84"/>
<name>A0A8D5FR84_9BACT</name>
<dbReference type="KEGG" id="dbk:DGMP_36170"/>
<keyword evidence="1" id="KW-0547">Nucleotide-binding</keyword>
<dbReference type="SMART" id="SM00448">
    <property type="entry name" value="REC"/>
    <property type="match status" value="1"/>
</dbReference>
<dbReference type="GO" id="GO:0000160">
    <property type="term" value="P:phosphorelay signal transduction system"/>
    <property type="evidence" value="ECO:0007669"/>
    <property type="project" value="InterPro"/>
</dbReference>
<proteinExistence type="predicted"/>
<dbReference type="PROSITE" id="PS00675">
    <property type="entry name" value="SIGMA54_INTERACT_1"/>
    <property type="match status" value="1"/>
</dbReference>
<dbReference type="CDD" id="cd00156">
    <property type="entry name" value="REC"/>
    <property type="match status" value="1"/>
</dbReference>
<dbReference type="SMART" id="SM00382">
    <property type="entry name" value="AAA"/>
    <property type="match status" value="1"/>
</dbReference>
<dbReference type="PROSITE" id="PS00688">
    <property type="entry name" value="SIGMA54_INTERACT_3"/>
    <property type="match status" value="1"/>
</dbReference>
<keyword evidence="7" id="KW-1185">Reference proteome</keyword>
<dbReference type="InterPro" id="IPR025662">
    <property type="entry name" value="Sigma_54_int_dom_ATP-bd_1"/>
</dbReference>
<evidence type="ECO:0000259" key="4">
    <source>
        <dbReference type="SMART" id="SM00382"/>
    </source>
</evidence>
<accession>A0A8D5FR84</accession>
<dbReference type="Proteomes" id="UP000826725">
    <property type="component" value="Chromosome"/>
</dbReference>
<evidence type="ECO:0000256" key="1">
    <source>
        <dbReference type="ARBA" id="ARBA00022741"/>
    </source>
</evidence>
<dbReference type="InterPro" id="IPR001789">
    <property type="entry name" value="Sig_transdc_resp-reg_receiver"/>
</dbReference>
<keyword evidence="2" id="KW-0067">ATP-binding</keyword>
<sequence length="482" mass="53884">MKNNGHMLIIDDDIEACETMKSLISRMGHSCDMAHTLTSGLRMATEAEYDVIFLDVHLPDGNGLEILPNLMAQPEHPEVIILTGKGDPSGAELAIKGGVWDYLLKPSSVKEITLTLNRALKYRQEKTRKIGEEIIPLNHVIGTSQGIRASLRLTAKAARADTNVLITGETGTGKELFARTIHNNSKRADRRFVIVDCASLTETLVESTLFGHKKGAFTGALADHQGLFKLADGGTLFLDEIGEMPLSIQKAFLRVLQEKHFRPVGATREETSDFRLIAATNRDLDVMVAEKRFRSDLLFRIKTMHIRLPPLRSRKEDILPLINSRMEYLCNTFGFTEKKLAEDFLTTLNGYTWPGNVRELFNILERAMVDAGEEETLYSVHLARDLRIRVAKSQIKNITGSEAVLPANEPAGENVRKIGQIIFEDIVDSTLPPLKEFKSAVERIYLSELIRQCNGELSKILGISGLSRSHLYALLKKNNLRL</sequence>
<protein>
    <submittedName>
        <fullName evidence="6">Fis family transcriptional regulator</fullName>
    </submittedName>
</protein>
<dbReference type="InterPro" id="IPR003593">
    <property type="entry name" value="AAA+_ATPase"/>
</dbReference>
<dbReference type="Pfam" id="PF25601">
    <property type="entry name" value="AAA_lid_14"/>
    <property type="match status" value="1"/>
</dbReference>